<protein>
    <submittedName>
        <fullName evidence="1">Queuine tRNA-ribosyltransferase</fullName>
        <ecNumber evidence="1">2.4.2.29</ecNumber>
    </submittedName>
</protein>
<dbReference type="AlphaFoldDB" id="A0A5J4QZ16"/>
<dbReference type="SUPFAM" id="SSF51713">
    <property type="entry name" value="tRNA-guanine transglycosylase"/>
    <property type="match status" value="1"/>
</dbReference>
<comment type="caution">
    <text evidence="1">The sequence shown here is derived from an EMBL/GenBank/DDBJ whole genome shotgun (WGS) entry which is preliminary data.</text>
</comment>
<proteinExistence type="predicted"/>
<organism evidence="1">
    <name type="scientific">termite gut metagenome</name>
    <dbReference type="NCBI Taxonomy" id="433724"/>
    <lineage>
        <taxon>unclassified sequences</taxon>
        <taxon>metagenomes</taxon>
        <taxon>organismal metagenomes</taxon>
    </lineage>
</organism>
<dbReference type="GO" id="GO:0006400">
    <property type="term" value="P:tRNA modification"/>
    <property type="evidence" value="ECO:0007669"/>
    <property type="project" value="InterPro"/>
</dbReference>
<keyword evidence="1" id="KW-0808">Transferase</keyword>
<feature type="non-terminal residue" evidence="1">
    <location>
        <position position="29"/>
    </location>
</feature>
<dbReference type="GO" id="GO:0016757">
    <property type="term" value="F:glycosyltransferase activity"/>
    <property type="evidence" value="ECO:0007669"/>
    <property type="project" value="UniProtKB-KW"/>
</dbReference>
<reference evidence="1" key="1">
    <citation type="submission" date="2019-03" db="EMBL/GenBank/DDBJ databases">
        <title>Single cell metagenomics reveals metabolic interactions within the superorganism composed of flagellate Streblomastix strix and complex community of Bacteroidetes bacteria on its surface.</title>
        <authorList>
            <person name="Treitli S.C."/>
            <person name="Kolisko M."/>
            <person name="Husnik F."/>
            <person name="Keeling P."/>
            <person name="Hampl V."/>
        </authorList>
    </citation>
    <scope>NUCLEOTIDE SEQUENCE</scope>
    <source>
        <strain evidence="1">STM</strain>
    </source>
</reference>
<keyword evidence="1" id="KW-0328">Glycosyltransferase</keyword>
<name>A0A5J4QZ16_9ZZZZ</name>
<accession>A0A5J4QZ16</accession>
<sequence>MKFELLCIDSKSNARAGLITTDHGQIQTP</sequence>
<gene>
    <name evidence="1" type="ORF">EZS27_025141</name>
</gene>
<evidence type="ECO:0000313" key="1">
    <source>
        <dbReference type="EMBL" id="KAA6325673.1"/>
    </source>
</evidence>
<dbReference type="EMBL" id="SNRY01002317">
    <property type="protein sequence ID" value="KAA6325673.1"/>
    <property type="molecule type" value="Genomic_DNA"/>
</dbReference>
<dbReference type="EC" id="2.4.2.29" evidence="1"/>
<dbReference type="InterPro" id="IPR036511">
    <property type="entry name" value="TGT-like_sf"/>
</dbReference>